<sequence>MCSIMSSAYSDSLTSSLPIWIPFIFFVCLTTVARPSTTMLNSSGESGHPCLVPDFTMERYSRLLNRGEICSDYMMVVWIRALIIRMERNNKC</sequence>
<dbReference type="Bgee" id="ENSSSCG00000044896">
    <property type="expression patterns" value="Expressed in subcutaneous adipose tissue"/>
</dbReference>
<keyword evidence="3" id="KW-1185">Reference proteome</keyword>
<keyword evidence="1" id="KW-1133">Transmembrane helix</keyword>
<dbReference type="Proteomes" id="UP000008227">
    <property type="component" value="Chromosome 1"/>
</dbReference>
<dbReference type="Ensembl" id="ENSSSCT00000088823.1">
    <property type="protein sequence ID" value="ENSSSCP00000064960.1"/>
    <property type="gene ID" value="ENSSSCG00000044896.1"/>
</dbReference>
<evidence type="ECO:0000256" key="1">
    <source>
        <dbReference type="SAM" id="Phobius"/>
    </source>
</evidence>
<proteinExistence type="predicted"/>
<reference evidence="2" key="2">
    <citation type="journal article" date="2020" name="Gigascience">
        <title>An improved pig reference genome sequence to enable pig genetics and genomics research.</title>
        <authorList>
            <person name="Warr A."/>
            <person name="Affara N."/>
            <person name="Aken B."/>
            <person name="Beiki H."/>
            <person name="Bickhart D.M."/>
            <person name="Billis K."/>
            <person name="Chow W."/>
            <person name="Eory L."/>
            <person name="Finlayson H.A."/>
            <person name="Flicek P."/>
            <person name="Giron C.G."/>
            <person name="Griffin D.K."/>
            <person name="Hall R."/>
            <person name="Hannum G."/>
            <person name="Hourlier T."/>
            <person name="Howe K."/>
            <person name="Hume D.A."/>
            <person name="Izuogu O."/>
            <person name="Kim K."/>
            <person name="Koren S."/>
            <person name="Liu H."/>
            <person name="Manchanda N."/>
            <person name="Martin F.J."/>
            <person name="Nonneman D.J."/>
            <person name="O'Connor R.E."/>
            <person name="Phillippy A.M."/>
            <person name="Rohrer G.A."/>
            <person name="Rosen B.D."/>
            <person name="Rund L.A."/>
            <person name="Sargent C.A."/>
            <person name="Schook L.B."/>
            <person name="Schroeder S.G."/>
            <person name="Schwartz A.S."/>
            <person name="Skinner B.M."/>
            <person name="Talbot R."/>
            <person name="Tseng E."/>
            <person name="Tuggle C.K."/>
            <person name="Watson M."/>
            <person name="Smith T.P.L."/>
            <person name="Archibald A.L."/>
        </authorList>
    </citation>
    <scope>NUCLEOTIDE SEQUENCE [LARGE SCALE GENOMIC DNA]</scope>
    <source>
        <strain evidence="2">Duroc</strain>
    </source>
</reference>
<protein>
    <submittedName>
        <fullName evidence="2">Uncharacterized protein</fullName>
    </submittedName>
</protein>
<feature type="transmembrane region" description="Helical" evidence="1">
    <location>
        <begin position="15"/>
        <end position="33"/>
    </location>
</feature>
<keyword evidence="1" id="KW-0812">Transmembrane</keyword>
<evidence type="ECO:0000313" key="3">
    <source>
        <dbReference type="Proteomes" id="UP000008227"/>
    </source>
</evidence>
<name>A0A5G2QLP2_PIG</name>
<reference evidence="3" key="1">
    <citation type="submission" date="2009-11" db="EMBL/GenBank/DDBJ databases">
        <authorList>
            <consortium name="Porcine genome sequencing project"/>
        </authorList>
    </citation>
    <scope>NUCLEOTIDE SEQUENCE [LARGE SCALE GENOMIC DNA]</scope>
    <source>
        <strain evidence="3">Duroc</strain>
    </source>
</reference>
<organism evidence="2 3">
    <name type="scientific">Sus scrofa</name>
    <name type="common">Pig</name>
    <dbReference type="NCBI Taxonomy" id="9823"/>
    <lineage>
        <taxon>Eukaryota</taxon>
        <taxon>Metazoa</taxon>
        <taxon>Chordata</taxon>
        <taxon>Craniata</taxon>
        <taxon>Vertebrata</taxon>
        <taxon>Euteleostomi</taxon>
        <taxon>Mammalia</taxon>
        <taxon>Eutheria</taxon>
        <taxon>Laurasiatheria</taxon>
        <taxon>Artiodactyla</taxon>
        <taxon>Suina</taxon>
        <taxon>Suidae</taxon>
        <taxon>Sus</taxon>
    </lineage>
</organism>
<reference evidence="2" key="3">
    <citation type="submission" date="2025-08" db="UniProtKB">
        <authorList>
            <consortium name="Ensembl"/>
        </authorList>
    </citation>
    <scope>IDENTIFICATION</scope>
</reference>
<dbReference type="InParanoid" id="A0A5G2QLP2"/>
<accession>A0A5G2QLP2</accession>
<evidence type="ECO:0000313" key="2">
    <source>
        <dbReference type="Ensembl" id="ENSSSCP00000064960.1"/>
    </source>
</evidence>
<keyword evidence="1" id="KW-0472">Membrane</keyword>
<reference evidence="2" key="4">
    <citation type="submission" date="2025-09" db="UniProtKB">
        <authorList>
            <consortium name="Ensembl"/>
        </authorList>
    </citation>
    <scope>IDENTIFICATION</scope>
</reference>
<dbReference type="AlphaFoldDB" id="A0A5G2QLP2"/>
<dbReference type="GeneTree" id="ENSGT01150000288931"/>